<evidence type="ECO:0000313" key="11">
    <source>
        <dbReference type="Proteomes" id="UP000635726"/>
    </source>
</evidence>
<sequence>MTVHGTQARSERHGTLPDGRPVTLYTLQSGPLTVQLSEYGARIVRVLAPDRHGTPGDVTLGHDTLAPYLNPEQTPYFGATVGRYANRIAHGTFSLGGHTYRLATNNGPNHLHGGPGGLDHVLWHGEQDGPDRVTFRTVSPDGHEGYPGELTLTVTYTLTGGTLSFGVTATTTRATPVNVTNHAFWNLADGGAGSAMRHDLQLAASQYLPIDETSIPLGTVQDVNGTPFDFRRAAPVGEKVNLPDEQLRRGAGYDHHFVLPDAGGALRWAATLHDPVSGRTLDLHTTEPGLQVYSGNFLDGSVAGRGGTAYPHRSAVCLEPQHAPDSPHHPEWPSVILRPGETYRTRSEFRFGVRHDPQSR</sequence>
<dbReference type="InterPro" id="IPR047215">
    <property type="entry name" value="Galactose_mutarotase-like"/>
</dbReference>
<gene>
    <name evidence="10" type="primary">galM</name>
    <name evidence="10" type="ORF">GCM10008939_13060</name>
</gene>
<dbReference type="Pfam" id="PF01263">
    <property type="entry name" value="Aldose_epim"/>
    <property type="match status" value="1"/>
</dbReference>
<feature type="active site" description="Proton acceptor" evidence="6">
    <location>
        <position position="319"/>
    </location>
</feature>
<dbReference type="PANTHER" id="PTHR10091:SF0">
    <property type="entry name" value="GALACTOSE MUTAROTASE"/>
    <property type="match status" value="1"/>
</dbReference>
<keyword evidence="4 5" id="KW-0119">Carbohydrate metabolism</keyword>
<dbReference type="GO" id="GO:0033499">
    <property type="term" value="P:galactose catabolic process via UDP-galactose, Leloir pathway"/>
    <property type="evidence" value="ECO:0007669"/>
    <property type="project" value="TreeGrafter"/>
</dbReference>
<evidence type="ECO:0000256" key="7">
    <source>
        <dbReference type="PIRSR" id="PIRSR005096-2"/>
    </source>
</evidence>
<evidence type="ECO:0000256" key="6">
    <source>
        <dbReference type="PIRSR" id="PIRSR005096-1"/>
    </source>
</evidence>
<comment type="similarity">
    <text evidence="2 5">Belongs to the aldose epimerase family.</text>
</comment>
<evidence type="ECO:0000256" key="4">
    <source>
        <dbReference type="ARBA" id="ARBA00023277"/>
    </source>
</evidence>
<name>A0A917PBP0_9DEIO</name>
<dbReference type="GO" id="GO:0006006">
    <property type="term" value="P:glucose metabolic process"/>
    <property type="evidence" value="ECO:0007669"/>
    <property type="project" value="TreeGrafter"/>
</dbReference>
<dbReference type="PIRSF" id="PIRSF005096">
    <property type="entry name" value="GALM"/>
    <property type="match status" value="1"/>
</dbReference>
<comment type="caution">
    <text evidence="10">The sequence shown here is derived from an EMBL/GenBank/DDBJ whole genome shotgun (WGS) entry which is preliminary data.</text>
</comment>
<dbReference type="Proteomes" id="UP000635726">
    <property type="component" value="Unassembled WGS sequence"/>
</dbReference>
<dbReference type="EC" id="5.1.3.3" evidence="5"/>
<evidence type="ECO:0000256" key="1">
    <source>
        <dbReference type="ARBA" id="ARBA00005028"/>
    </source>
</evidence>
<dbReference type="InterPro" id="IPR008183">
    <property type="entry name" value="Aldose_1/G6P_1-epimerase"/>
</dbReference>
<organism evidence="10 11">
    <name type="scientific">Deinococcus aquiradiocola</name>
    <dbReference type="NCBI Taxonomy" id="393059"/>
    <lineage>
        <taxon>Bacteria</taxon>
        <taxon>Thermotogati</taxon>
        <taxon>Deinococcota</taxon>
        <taxon>Deinococci</taxon>
        <taxon>Deinococcales</taxon>
        <taxon>Deinococcaceae</taxon>
        <taxon>Deinococcus</taxon>
    </lineage>
</organism>
<keyword evidence="3 5" id="KW-0413">Isomerase</keyword>
<dbReference type="EMBL" id="BMOE01000003">
    <property type="protein sequence ID" value="GGJ70061.1"/>
    <property type="molecule type" value="Genomic_DNA"/>
</dbReference>
<dbReference type="GO" id="GO:0004034">
    <property type="term" value="F:aldose 1-epimerase activity"/>
    <property type="evidence" value="ECO:0007669"/>
    <property type="project" value="UniProtKB-EC"/>
</dbReference>
<dbReference type="GO" id="GO:0030246">
    <property type="term" value="F:carbohydrate binding"/>
    <property type="evidence" value="ECO:0007669"/>
    <property type="project" value="InterPro"/>
</dbReference>
<comment type="pathway">
    <text evidence="1 5">Carbohydrate metabolism; hexose metabolism.</text>
</comment>
<protein>
    <recommendedName>
        <fullName evidence="5">Aldose 1-epimerase</fullName>
        <ecNumber evidence="5">5.1.3.3</ecNumber>
    </recommendedName>
</protein>
<evidence type="ECO:0000256" key="8">
    <source>
        <dbReference type="PIRSR" id="PIRSR005096-3"/>
    </source>
</evidence>
<proteinExistence type="inferred from homology"/>
<dbReference type="InterPro" id="IPR011013">
    <property type="entry name" value="Gal_mutarotase_sf_dom"/>
</dbReference>
<dbReference type="InterPro" id="IPR015443">
    <property type="entry name" value="Aldose_1-epimerase"/>
</dbReference>
<feature type="active site" description="Proton donor" evidence="6">
    <location>
        <position position="182"/>
    </location>
</feature>
<dbReference type="AlphaFoldDB" id="A0A917PBP0"/>
<dbReference type="SUPFAM" id="SSF74650">
    <property type="entry name" value="Galactose mutarotase-like"/>
    <property type="match status" value="1"/>
</dbReference>
<dbReference type="PANTHER" id="PTHR10091">
    <property type="entry name" value="ALDOSE-1-EPIMERASE"/>
    <property type="match status" value="1"/>
</dbReference>
<reference evidence="10" key="1">
    <citation type="journal article" date="2014" name="Int. J. Syst. Evol. Microbiol.">
        <title>Complete genome sequence of Corynebacterium casei LMG S-19264T (=DSM 44701T), isolated from a smear-ripened cheese.</title>
        <authorList>
            <consortium name="US DOE Joint Genome Institute (JGI-PGF)"/>
            <person name="Walter F."/>
            <person name="Albersmeier A."/>
            <person name="Kalinowski J."/>
            <person name="Ruckert C."/>
        </authorList>
    </citation>
    <scope>NUCLEOTIDE SEQUENCE</scope>
    <source>
        <strain evidence="10">JCM 14371</strain>
    </source>
</reference>
<keyword evidence="11" id="KW-1185">Reference proteome</keyword>
<evidence type="ECO:0000256" key="5">
    <source>
        <dbReference type="PIRNR" id="PIRNR005096"/>
    </source>
</evidence>
<feature type="binding site" evidence="7">
    <location>
        <position position="254"/>
    </location>
    <ligand>
        <name>beta-D-galactose</name>
        <dbReference type="ChEBI" id="CHEBI:27667"/>
    </ligand>
</feature>
<dbReference type="Gene3D" id="2.70.98.10">
    <property type="match status" value="1"/>
</dbReference>
<feature type="region of interest" description="Disordered" evidence="9">
    <location>
        <begin position="1"/>
        <end position="20"/>
    </location>
</feature>
<evidence type="ECO:0000256" key="2">
    <source>
        <dbReference type="ARBA" id="ARBA00006206"/>
    </source>
</evidence>
<accession>A0A917PBP0</accession>
<comment type="catalytic activity">
    <reaction evidence="5">
        <text>alpha-D-glucose = beta-D-glucose</text>
        <dbReference type="Rhea" id="RHEA:10264"/>
        <dbReference type="ChEBI" id="CHEBI:15903"/>
        <dbReference type="ChEBI" id="CHEBI:17925"/>
        <dbReference type="EC" id="5.1.3.3"/>
    </reaction>
</comment>
<dbReference type="InterPro" id="IPR014718">
    <property type="entry name" value="GH-type_carb-bd"/>
</dbReference>
<dbReference type="NCBIfam" id="NF008277">
    <property type="entry name" value="PRK11055.1"/>
    <property type="match status" value="1"/>
</dbReference>
<dbReference type="GO" id="GO:0005737">
    <property type="term" value="C:cytoplasm"/>
    <property type="evidence" value="ECO:0007669"/>
    <property type="project" value="TreeGrafter"/>
</dbReference>
<evidence type="ECO:0000256" key="3">
    <source>
        <dbReference type="ARBA" id="ARBA00023235"/>
    </source>
</evidence>
<feature type="binding site" evidence="8">
    <location>
        <begin position="86"/>
        <end position="87"/>
    </location>
    <ligand>
        <name>beta-D-galactose</name>
        <dbReference type="ChEBI" id="CHEBI:27667"/>
    </ligand>
</feature>
<dbReference type="CDD" id="cd09019">
    <property type="entry name" value="galactose_mutarotase_like"/>
    <property type="match status" value="1"/>
</dbReference>
<dbReference type="RefSeq" id="WP_188961467.1">
    <property type="nucleotide sequence ID" value="NZ_BMOE01000003.1"/>
</dbReference>
<reference evidence="10" key="2">
    <citation type="submission" date="2020-09" db="EMBL/GenBank/DDBJ databases">
        <authorList>
            <person name="Sun Q."/>
            <person name="Ohkuma M."/>
        </authorList>
    </citation>
    <scope>NUCLEOTIDE SEQUENCE</scope>
    <source>
        <strain evidence="10">JCM 14371</strain>
    </source>
</reference>
<evidence type="ECO:0000313" key="10">
    <source>
        <dbReference type="EMBL" id="GGJ70061.1"/>
    </source>
</evidence>
<evidence type="ECO:0000256" key="9">
    <source>
        <dbReference type="SAM" id="MobiDB-lite"/>
    </source>
</evidence>